<gene>
    <name evidence="1" type="ORF">KD146_12030</name>
</gene>
<evidence type="ECO:0000313" key="2">
    <source>
        <dbReference type="Proteomes" id="UP000678281"/>
    </source>
</evidence>
<dbReference type="RefSeq" id="WP_212658900.1">
    <property type="nucleotide sequence ID" value="NZ_JAGXTP010000001.1"/>
</dbReference>
<dbReference type="SUPFAM" id="SSF52540">
    <property type="entry name" value="P-loop containing nucleoside triphosphate hydrolases"/>
    <property type="match status" value="1"/>
</dbReference>
<reference evidence="1" key="1">
    <citation type="submission" date="2021-04" db="EMBL/GenBank/DDBJ databases">
        <title>Devosia litorisediminis sp. nov., isolated from a sand dune.</title>
        <authorList>
            <person name="Park S."/>
            <person name="Yoon J.-H."/>
        </authorList>
    </citation>
    <scope>NUCLEOTIDE SEQUENCE</scope>
    <source>
        <strain evidence="1">BSSL-BM10</strain>
    </source>
</reference>
<proteinExistence type="predicted"/>
<keyword evidence="1" id="KW-0808">Transferase</keyword>
<keyword evidence="1" id="KW-0418">Kinase</keyword>
<keyword evidence="2" id="KW-1185">Reference proteome</keyword>
<organism evidence="1 2">
    <name type="scientific">Devosia litorisediminis</name>
    <dbReference type="NCBI Taxonomy" id="2829817"/>
    <lineage>
        <taxon>Bacteria</taxon>
        <taxon>Pseudomonadati</taxon>
        <taxon>Pseudomonadota</taxon>
        <taxon>Alphaproteobacteria</taxon>
        <taxon>Hyphomicrobiales</taxon>
        <taxon>Devosiaceae</taxon>
        <taxon>Devosia</taxon>
    </lineage>
</organism>
<accession>A0A942I6I6</accession>
<protein>
    <submittedName>
        <fullName evidence="1">Shikimate kinase</fullName>
    </submittedName>
</protein>
<evidence type="ECO:0000313" key="1">
    <source>
        <dbReference type="EMBL" id="MBS3849427.1"/>
    </source>
</evidence>
<comment type="caution">
    <text evidence="1">The sequence shown here is derived from an EMBL/GenBank/DDBJ whole genome shotgun (WGS) entry which is preliminary data.</text>
</comment>
<dbReference type="Gene3D" id="3.40.50.300">
    <property type="entry name" value="P-loop containing nucleotide triphosphate hydrolases"/>
    <property type="match status" value="1"/>
</dbReference>
<dbReference type="AlphaFoldDB" id="A0A942I6I6"/>
<dbReference type="GO" id="GO:0016301">
    <property type="term" value="F:kinase activity"/>
    <property type="evidence" value="ECO:0007669"/>
    <property type="project" value="UniProtKB-KW"/>
</dbReference>
<name>A0A942I6I6_9HYPH</name>
<dbReference type="Proteomes" id="UP000678281">
    <property type="component" value="Unassembled WGS sequence"/>
</dbReference>
<sequence length="162" mass="17724">MLVVVLNGPINAGKTTTGKALAAIVPRAAFFDGDDHDAPDDAPLVARIEASMRRLEHLIATADGAVLVLATPLRHNDYQRLLRVSATRHADLRVVTLAPPVETAMSNRGSRQLRPHEILRTRQMYVEGYASREFSNLTIVDMATPRASAVQICHHFGLSPKL</sequence>
<dbReference type="EMBL" id="JAGXTP010000001">
    <property type="protein sequence ID" value="MBS3849427.1"/>
    <property type="molecule type" value="Genomic_DNA"/>
</dbReference>
<dbReference type="InterPro" id="IPR027417">
    <property type="entry name" value="P-loop_NTPase"/>
</dbReference>